<feature type="chain" id="PRO_5001547413" description="Lipoprotein" evidence="1">
    <location>
        <begin position="26"/>
        <end position="133"/>
    </location>
</feature>
<accession>A0A031FV97</accession>
<dbReference type="PROSITE" id="PS51257">
    <property type="entry name" value="PROKAR_LIPOPROTEIN"/>
    <property type="match status" value="1"/>
</dbReference>
<dbReference type="AlphaFoldDB" id="A0A031FV97"/>
<evidence type="ECO:0000313" key="2">
    <source>
        <dbReference type="EMBL" id="EZP28116.1"/>
    </source>
</evidence>
<feature type="signal peptide" evidence="1">
    <location>
        <begin position="1"/>
        <end position="25"/>
    </location>
</feature>
<keyword evidence="3" id="KW-1185">Reference proteome</keyword>
<keyword evidence="1" id="KW-0732">Signal</keyword>
<gene>
    <name evidence="2" type="ORF">BW34_01093</name>
</gene>
<evidence type="ECO:0000313" key="3">
    <source>
        <dbReference type="Proteomes" id="UP000024001"/>
    </source>
</evidence>
<reference evidence="2 3" key="1">
    <citation type="submission" date="2014-03" db="EMBL/GenBank/DDBJ databases">
        <title>Draft Genome Sequences of 13 Willow Endophytes.</title>
        <authorList>
            <person name="Gan H.Y."/>
            <person name="Gan H.M."/>
            <person name="Savka M.A."/>
            <person name="Hudson A.O."/>
        </authorList>
    </citation>
    <scope>NUCLEOTIDE SEQUENCE [LARGE SCALE GENOMIC DNA]</scope>
    <source>
        <strain evidence="2 3">RIT293</strain>
    </source>
</reference>
<dbReference type="PATRIC" id="fig|273677.3.peg.1072"/>
<comment type="caution">
    <text evidence="2">The sequence shown here is derived from an EMBL/GenBank/DDBJ whole genome shotgun (WGS) entry which is preliminary data.</text>
</comment>
<organism evidence="2 3">
    <name type="scientific">Microbacterium oleivorans</name>
    <dbReference type="NCBI Taxonomy" id="273677"/>
    <lineage>
        <taxon>Bacteria</taxon>
        <taxon>Bacillati</taxon>
        <taxon>Actinomycetota</taxon>
        <taxon>Actinomycetes</taxon>
        <taxon>Micrococcales</taxon>
        <taxon>Microbacteriaceae</taxon>
        <taxon>Microbacterium</taxon>
    </lineage>
</organism>
<evidence type="ECO:0000256" key="1">
    <source>
        <dbReference type="SAM" id="SignalP"/>
    </source>
</evidence>
<name>A0A031FV97_9MICO</name>
<dbReference type="OrthoDB" id="5083495at2"/>
<dbReference type="eggNOG" id="ENOG5033KU6">
    <property type="taxonomic scope" value="Bacteria"/>
</dbReference>
<dbReference type="EMBL" id="JFYO01000004">
    <property type="protein sequence ID" value="EZP28116.1"/>
    <property type="molecule type" value="Genomic_DNA"/>
</dbReference>
<protein>
    <recommendedName>
        <fullName evidence="4">Lipoprotein</fullName>
    </recommendedName>
</protein>
<evidence type="ECO:0008006" key="4">
    <source>
        <dbReference type="Google" id="ProtNLM"/>
    </source>
</evidence>
<sequence>MKRALVMAVLLVAGTLTGCTSQSCASWVAYESDEDRSRDADLVVVADTVVADGTMSILGFDANAYRVTIGDVEKGDASEGETIRVGSTADNCSDRPYGAGDPMLGRSALRMFLVSEGGQWRTLSPFDGVRPAP</sequence>
<proteinExistence type="predicted"/>
<dbReference type="Proteomes" id="UP000024001">
    <property type="component" value="Unassembled WGS sequence"/>
</dbReference>